<dbReference type="SUPFAM" id="SSF74653">
    <property type="entry name" value="TolA/TonB C-terminal domain"/>
    <property type="match status" value="1"/>
</dbReference>
<protein>
    <recommendedName>
        <fullName evidence="2">TonB C-terminal domain-containing protein</fullName>
    </recommendedName>
</protein>
<dbReference type="Gene3D" id="2.20.110.10">
    <property type="entry name" value="Histone H3 K4-specific methyltransferase SET7/9 N-terminal domain"/>
    <property type="match status" value="1"/>
</dbReference>
<dbReference type="AlphaFoldDB" id="A0A2S1L8U1"/>
<evidence type="ECO:0000313" key="3">
    <source>
        <dbReference type="EMBL" id="AWG20172.1"/>
    </source>
</evidence>
<name>A0A2S1L8U1_9FLAO</name>
<dbReference type="OrthoDB" id="649093at2"/>
<dbReference type="Proteomes" id="UP000244527">
    <property type="component" value="Chromosome"/>
</dbReference>
<feature type="domain" description="TonB C-terminal" evidence="2">
    <location>
        <begin position="244"/>
        <end position="305"/>
    </location>
</feature>
<proteinExistence type="predicted"/>
<dbReference type="GO" id="GO:0055085">
    <property type="term" value="P:transmembrane transport"/>
    <property type="evidence" value="ECO:0007669"/>
    <property type="project" value="InterPro"/>
</dbReference>
<dbReference type="InterPro" id="IPR037682">
    <property type="entry name" value="TonB_C"/>
</dbReference>
<dbReference type="EMBL" id="CP020918">
    <property type="protein sequence ID" value="AWG20172.1"/>
    <property type="molecule type" value="Genomic_DNA"/>
</dbReference>
<evidence type="ECO:0000259" key="2">
    <source>
        <dbReference type="Pfam" id="PF03544"/>
    </source>
</evidence>
<gene>
    <name evidence="3" type="ORF">FFWV33_00855</name>
</gene>
<feature type="chain" id="PRO_5015397430" description="TonB C-terminal domain-containing protein" evidence="1">
    <location>
        <begin position="18"/>
        <end position="311"/>
    </location>
</feature>
<evidence type="ECO:0000256" key="1">
    <source>
        <dbReference type="SAM" id="SignalP"/>
    </source>
</evidence>
<organism evidence="3 4">
    <name type="scientific">Flavobacterium faecale</name>
    <dbReference type="NCBI Taxonomy" id="1355330"/>
    <lineage>
        <taxon>Bacteria</taxon>
        <taxon>Pseudomonadati</taxon>
        <taxon>Bacteroidota</taxon>
        <taxon>Flavobacteriia</taxon>
        <taxon>Flavobacteriales</taxon>
        <taxon>Flavobacteriaceae</taxon>
        <taxon>Flavobacterium</taxon>
    </lineage>
</organism>
<dbReference type="SUPFAM" id="SSF82185">
    <property type="entry name" value="Histone H3 K4-specific methyltransferase SET7/9 N-terminal domain"/>
    <property type="match status" value="1"/>
</dbReference>
<keyword evidence="4" id="KW-1185">Reference proteome</keyword>
<feature type="signal peptide" evidence="1">
    <location>
        <begin position="1"/>
        <end position="17"/>
    </location>
</feature>
<keyword evidence="1" id="KW-0732">Signal</keyword>
<dbReference type="RefSeq" id="WP_108739140.1">
    <property type="nucleotide sequence ID" value="NZ_CP020918.1"/>
</dbReference>
<evidence type="ECO:0000313" key="4">
    <source>
        <dbReference type="Proteomes" id="UP000244527"/>
    </source>
</evidence>
<sequence>MKKLLLALLFIPTLFFAQDKFENKIYLDSLWHESTESNYKYYRIVADYDASTELYLIKDYYKSGVLQMEGHSKTKNNGSKEGEFTFYYENGQKKTVNNFLKSRKTGKEIQWHENGQKKSEGEYADSKKGFSNQFRMNQYWDVDGNHLIIDGTGLYENKGENFFDKGWYKNGMKDGEWTGQYNKDKTYTETYKKGELVSGVSKDKNGTAYHYTELESRPLPLRGINDFYKHIGKNFHITKEYESLNGKIFTTFIVDKDGQIVEPKTIKSLNETLDAEAIRVISSYERWIPAKQRGQYVRVLYSIPITLMGRK</sequence>
<accession>A0A2S1L8U1</accession>
<dbReference type="Pfam" id="PF03544">
    <property type="entry name" value="TonB_C"/>
    <property type="match status" value="1"/>
</dbReference>
<dbReference type="KEGG" id="ffa:FFWV33_00855"/>
<reference evidence="3 4" key="1">
    <citation type="submission" date="2017-04" db="EMBL/GenBank/DDBJ databases">
        <title>Compelte genome sequence of WV33.</title>
        <authorList>
            <person name="Lee P.C."/>
        </authorList>
    </citation>
    <scope>NUCLEOTIDE SEQUENCE [LARGE SCALE GENOMIC DNA]</scope>
    <source>
        <strain evidence="3 4">WV33</strain>
    </source>
</reference>
<dbReference type="Gene3D" id="3.30.1150.10">
    <property type="match status" value="1"/>
</dbReference>